<dbReference type="Pfam" id="PF00657">
    <property type="entry name" value="Lipase_GDSL"/>
    <property type="match status" value="1"/>
</dbReference>
<dbReference type="SUPFAM" id="SSF52266">
    <property type="entry name" value="SGNH hydrolase"/>
    <property type="match status" value="1"/>
</dbReference>
<comment type="caution">
    <text evidence="6">The sequence shown here is derived from an EMBL/GenBank/DDBJ whole genome shotgun (WGS) entry which is preliminary data.</text>
</comment>
<proteinExistence type="inferred from homology"/>
<keyword evidence="3" id="KW-0443">Lipid metabolism</keyword>
<accession>A0A8T0NDP2</accession>
<evidence type="ECO:0000256" key="2">
    <source>
        <dbReference type="ARBA" id="ARBA00022801"/>
    </source>
</evidence>
<reference evidence="6" key="1">
    <citation type="submission" date="2020-05" db="EMBL/GenBank/DDBJ databases">
        <title>WGS assembly of Panicum virgatum.</title>
        <authorList>
            <person name="Lovell J.T."/>
            <person name="Jenkins J."/>
            <person name="Shu S."/>
            <person name="Juenger T.E."/>
            <person name="Schmutz J."/>
        </authorList>
    </citation>
    <scope>NUCLEOTIDE SEQUENCE</scope>
    <source>
        <strain evidence="6">AP13</strain>
    </source>
</reference>
<feature type="non-terminal residue" evidence="6">
    <location>
        <position position="355"/>
    </location>
</feature>
<evidence type="ECO:0000256" key="1">
    <source>
        <dbReference type="ARBA" id="ARBA00008668"/>
    </source>
</evidence>
<dbReference type="EMBL" id="CM029053">
    <property type="protein sequence ID" value="KAG2545064.1"/>
    <property type="molecule type" value="Genomic_DNA"/>
</dbReference>
<dbReference type="InterPro" id="IPR001087">
    <property type="entry name" value="GDSL"/>
</dbReference>
<comment type="similarity">
    <text evidence="1">Belongs to the 'GDSL' lipolytic enzyme family.</text>
</comment>
<dbReference type="GO" id="GO:0006629">
    <property type="term" value="P:lipid metabolic process"/>
    <property type="evidence" value="ECO:0007669"/>
    <property type="project" value="UniProtKB-KW"/>
</dbReference>
<evidence type="ECO:0000313" key="6">
    <source>
        <dbReference type="EMBL" id="KAG2545064.1"/>
    </source>
</evidence>
<evidence type="ECO:0000313" key="7">
    <source>
        <dbReference type="Proteomes" id="UP000823388"/>
    </source>
</evidence>
<name>A0A8T0NDP2_PANVG</name>
<organism evidence="6 7">
    <name type="scientific">Panicum virgatum</name>
    <name type="common">Blackwell switchgrass</name>
    <dbReference type="NCBI Taxonomy" id="38727"/>
    <lineage>
        <taxon>Eukaryota</taxon>
        <taxon>Viridiplantae</taxon>
        <taxon>Streptophyta</taxon>
        <taxon>Embryophyta</taxon>
        <taxon>Tracheophyta</taxon>
        <taxon>Spermatophyta</taxon>
        <taxon>Magnoliopsida</taxon>
        <taxon>Liliopsida</taxon>
        <taxon>Poales</taxon>
        <taxon>Poaceae</taxon>
        <taxon>PACMAD clade</taxon>
        <taxon>Panicoideae</taxon>
        <taxon>Panicodae</taxon>
        <taxon>Paniceae</taxon>
        <taxon>Panicinae</taxon>
        <taxon>Panicum</taxon>
        <taxon>Panicum sect. Hiantes</taxon>
    </lineage>
</organism>
<keyword evidence="5" id="KW-0732">Signal</keyword>
<gene>
    <name evidence="6" type="ORF">PVAP13_9KG403621</name>
</gene>
<keyword evidence="7" id="KW-1185">Reference proteome</keyword>
<feature type="region of interest" description="Disordered" evidence="4">
    <location>
        <begin position="30"/>
        <end position="49"/>
    </location>
</feature>
<evidence type="ECO:0000256" key="3">
    <source>
        <dbReference type="ARBA" id="ARBA00023098"/>
    </source>
</evidence>
<dbReference type="GO" id="GO:0016788">
    <property type="term" value="F:hydrolase activity, acting on ester bonds"/>
    <property type="evidence" value="ECO:0007669"/>
    <property type="project" value="InterPro"/>
</dbReference>
<evidence type="ECO:0000256" key="5">
    <source>
        <dbReference type="SAM" id="SignalP"/>
    </source>
</evidence>
<dbReference type="PANTHER" id="PTHR46020:SF15">
    <property type="entry name" value="SGNH HYDROLASE-TYPE ESTERASE DOMAIN-CONTAINING PROTEIN"/>
    <property type="match status" value="1"/>
</dbReference>
<feature type="signal peptide" evidence="5">
    <location>
        <begin position="1"/>
        <end position="23"/>
    </location>
</feature>
<keyword evidence="2" id="KW-0378">Hydrolase</keyword>
<dbReference type="Proteomes" id="UP000823388">
    <property type="component" value="Chromosome 9K"/>
</dbReference>
<protein>
    <recommendedName>
        <fullName evidence="8">GDSL esterase/lipase</fullName>
    </recommendedName>
</protein>
<feature type="compositionally biased region" description="Basic residues" evidence="4">
    <location>
        <begin position="35"/>
        <end position="49"/>
    </location>
</feature>
<evidence type="ECO:0000256" key="4">
    <source>
        <dbReference type="SAM" id="MobiDB-lite"/>
    </source>
</evidence>
<sequence>MKLFAAACFVLFLLNIAGRVAEARAVAGNGDAATQRRHHRHHRRHHHHLPRAKRAHKLFVFGDDFADNGNSASDPGLGSVSRAWRYPFGMSDAAHGRKATGRFSDGLVQSDFLAKIMGHGESPPPYAAGALEAPRGVLRLRAQVRQLRDLVRDGLVDDRDFTNSVALVAYSGNDYESANYFNLKDLVAKVVDEVAIVVSQLQDLGVAKVIVNNVPPFGCSPWLARASNYSSCDDDGNVSSDEHNTALRDRLGGEEGVMVLDVNSIITNLVAPKEGSALYERQFAERLRPCCEADGGDGGYCGRDGGYSLCSRPEEYFYWDVVHPTHAGWRAVMQLLQGPIKAFLGISDLEHFYLD</sequence>
<dbReference type="InterPro" id="IPR036514">
    <property type="entry name" value="SGNH_hydro_sf"/>
</dbReference>
<dbReference type="PANTHER" id="PTHR46020">
    <property type="entry name" value="OSJNBB0059K02.9 PROTEIN"/>
    <property type="match status" value="1"/>
</dbReference>
<dbReference type="Gene3D" id="3.40.50.1110">
    <property type="entry name" value="SGNH hydrolase"/>
    <property type="match status" value="1"/>
</dbReference>
<evidence type="ECO:0008006" key="8">
    <source>
        <dbReference type="Google" id="ProtNLM"/>
    </source>
</evidence>
<dbReference type="AlphaFoldDB" id="A0A8T0NDP2"/>
<feature type="chain" id="PRO_5035948456" description="GDSL esterase/lipase" evidence="5">
    <location>
        <begin position="24"/>
        <end position="355"/>
    </location>
</feature>